<protein>
    <recommendedName>
        <fullName evidence="1">DUF8052 domain-containing protein</fullName>
    </recommendedName>
</protein>
<dbReference type="Proteomes" id="UP000183047">
    <property type="component" value="Unassembled WGS sequence"/>
</dbReference>
<evidence type="ECO:0000259" key="1">
    <source>
        <dbReference type="Pfam" id="PF26226"/>
    </source>
</evidence>
<name>A0A1G5GMW3_9FIRM</name>
<evidence type="ECO:0000313" key="2">
    <source>
        <dbReference type="EMBL" id="SCY52883.1"/>
    </source>
</evidence>
<keyword evidence="3" id="KW-1185">Reference proteome</keyword>
<dbReference type="EMBL" id="FMUR01000022">
    <property type="protein sequence ID" value="SCY52883.1"/>
    <property type="molecule type" value="Genomic_DNA"/>
</dbReference>
<sequence length="180" mass="21408">MVTSDAYLQELLRRYQANFDVTENYKFGEILFPAYAFFHSMSEKYVLKKEAQLWAVKTFEHVFFIKETSFSPKKIDEIKELIIQKIEPEFVRKNEKYPEKDHMISYITFVVLCDSAPDSETKKMIKKFHFDKGYLLSFRGHSEARLAVATMDTKEVYTNYVGKELKSLLFDIYKKMEELL</sequence>
<dbReference type="Pfam" id="PF26226">
    <property type="entry name" value="DUF8052"/>
    <property type="match status" value="1"/>
</dbReference>
<reference evidence="3" key="1">
    <citation type="submission" date="2016-10" db="EMBL/GenBank/DDBJ databases">
        <authorList>
            <person name="Varghese N."/>
            <person name="Submissions S."/>
        </authorList>
    </citation>
    <scope>NUCLEOTIDE SEQUENCE [LARGE SCALE GENOMIC DNA]</scope>
    <source>
        <strain evidence="3">XBD2006</strain>
    </source>
</reference>
<dbReference type="AlphaFoldDB" id="A0A1G5GMW3"/>
<organism evidence="2 3">
    <name type="scientific">Butyrivibrio hungatei</name>
    <dbReference type="NCBI Taxonomy" id="185008"/>
    <lineage>
        <taxon>Bacteria</taxon>
        <taxon>Bacillati</taxon>
        <taxon>Bacillota</taxon>
        <taxon>Clostridia</taxon>
        <taxon>Lachnospirales</taxon>
        <taxon>Lachnospiraceae</taxon>
        <taxon>Butyrivibrio</taxon>
    </lineage>
</organism>
<dbReference type="OrthoDB" id="1751309at2"/>
<feature type="domain" description="DUF8052" evidence="1">
    <location>
        <begin position="5"/>
        <end position="168"/>
    </location>
</feature>
<gene>
    <name evidence="2" type="ORF">SAMN02910451_02961</name>
</gene>
<evidence type="ECO:0000313" key="3">
    <source>
        <dbReference type="Proteomes" id="UP000183047"/>
    </source>
</evidence>
<accession>A0A1G5GMW3</accession>
<dbReference type="InterPro" id="IPR058365">
    <property type="entry name" value="DUF8052"/>
</dbReference>
<dbReference type="RefSeq" id="WP_074463342.1">
    <property type="nucleotide sequence ID" value="NZ_FMUR01000022.1"/>
</dbReference>
<proteinExistence type="predicted"/>